<evidence type="ECO:0000313" key="1">
    <source>
        <dbReference type="EMBL" id="EEF60343.1"/>
    </source>
</evidence>
<organism evidence="1 2">
    <name type="scientific">Pedosphaera parvula (strain Ellin514)</name>
    <dbReference type="NCBI Taxonomy" id="320771"/>
    <lineage>
        <taxon>Bacteria</taxon>
        <taxon>Pseudomonadati</taxon>
        <taxon>Verrucomicrobiota</taxon>
        <taxon>Pedosphaerae</taxon>
        <taxon>Pedosphaerales</taxon>
        <taxon>Pedosphaeraceae</taxon>
        <taxon>Pedosphaera</taxon>
    </lineage>
</organism>
<proteinExistence type="predicted"/>
<name>B9XI82_PEDPL</name>
<protein>
    <submittedName>
        <fullName evidence="1">Uncharacterized protein</fullName>
    </submittedName>
</protein>
<accession>B9XI82</accession>
<comment type="caution">
    <text evidence="1">The sequence shown here is derived from an EMBL/GenBank/DDBJ whole genome shotgun (WGS) entry which is preliminary data.</text>
</comment>
<evidence type="ECO:0000313" key="2">
    <source>
        <dbReference type="Proteomes" id="UP000003688"/>
    </source>
</evidence>
<dbReference type="AlphaFoldDB" id="B9XI82"/>
<reference evidence="1 2" key="1">
    <citation type="journal article" date="2011" name="J. Bacteriol.">
        <title>Genome sequence of 'Pedosphaera parvula' Ellin514, an aerobic Verrucomicrobial isolate from pasture soil.</title>
        <authorList>
            <person name="Kant R."/>
            <person name="van Passel M.W."/>
            <person name="Sangwan P."/>
            <person name="Palva A."/>
            <person name="Lucas S."/>
            <person name="Copeland A."/>
            <person name="Lapidus A."/>
            <person name="Glavina Del Rio T."/>
            <person name="Dalin E."/>
            <person name="Tice H."/>
            <person name="Bruce D."/>
            <person name="Goodwin L."/>
            <person name="Pitluck S."/>
            <person name="Chertkov O."/>
            <person name="Larimer F.W."/>
            <person name="Land M.L."/>
            <person name="Hauser L."/>
            <person name="Brettin T.S."/>
            <person name="Detter J.C."/>
            <person name="Han S."/>
            <person name="de Vos W.M."/>
            <person name="Janssen P.H."/>
            <person name="Smidt H."/>
        </authorList>
    </citation>
    <scope>NUCLEOTIDE SEQUENCE [LARGE SCALE GENOMIC DNA]</scope>
    <source>
        <strain evidence="1 2">Ellin514</strain>
    </source>
</reference>
<dbReference type="STRING" id="320771.Cflav_PD3313"/>
<gene>
    <name evidence="1" type="ORF">Cflav_PD3313</name>
</gene>
<sequence length="55" mass="6040">MLAGLAPTMSAECECIEERLPWVPPGSTQGWFGTPPWGSGGLRKGRNLRVTMFDF</sequence>
<dbReference type="EMBL" id="ABOX02000017">
    <property type="protein sequence ID" value="EEF60343.1"/>
    <property type="molecule type" value="Genomic_DNA"/>
</dbReference>
<keyword evidence="2" id="KW-1185">Reference proteome</keyword>
<dbReference type="Proteomes" id="UP000003688">
    <property type="component" value="Unassembled WGS sequence"/>
</dbReference>